<dbReference type="Pfam" id="PF00069">
    <property type="entry name" value="Pkinase"/>
    <property type="match status" value="1"/>
</dbReference>
<keyword evidence="2" id="KW-0808">Transferase</keyword>
<evidence type="ECO:0000313" key="11">
    <source>
        <dbReference type="Proteomes" id="UP000692954"/>
    </source>
</evidence>
<feature type="region of interest" description="Disordered" evidence="7">
    <location>
        <begin position="350"/>
        <end position="375"/>
    </location>
</feature>
<dbReference type="InterPro" id="IPR017441">
    <property type="entry name" value="Protein_kinase_ATP_BS"/>
</dbReference>
<dbReference type="PROSITE" id="PS50011">
    <property type="entry name" value="PROTEIN_KINASE_DOM"/>
    <property type="match status" value="1"/>
</dbReference>
<evidence type="ECO:0000256" key="2">
    <source>
        <dbReference type="ARBA" id="ARBA00022679"/>
    </source>
</evidence>
<sequence>MKQDSLANYQIKNPIGRGAGSFVCKIVNRLSKIEMAAKIIQKTKSNAQKIQNEVAIHLELRHKNIVLMTDILEDADNSYLIMELCDSDIYQLIKKEQFSEQQIRYYGKQLAEGLQYLHSHNIIHRDIKLGNLLVQNNILKIADFGLAVKLNNDEEERSTLCGTPNYISPEILNQQPYGKKVDLWSMGCCLYAMATGHGPFEEKNTPLNEVLRRVKIGDFDLPNNFTEVFKDLLINLLNLDADQRYSIEQIIKHPFFIESIPPRIQSRNQSSSQIKQLLDLSPFVKQQHRSTCSMIGLEKQQIVASFLLKQQQLGGKKLLFGLTTNCKGGLKQNYHLENVPRFFLPQESHSNNTSCNHHNKENIQKENSNNENIRDNSVKLTKQNSSVINIYNESPIKLGDLKQCKLQTKNGLLQIHEDGRFEMDVCNKDLNFIIQTNGLEILVQKKGQKPKQYQLNELPQKLQKFYTYSKQVCNAIRERNQKHKINNEHGNFALKNTKLGQCYEGYIAQSKIKIQHVLNSDTIKLQLQNGSLKSININEFQQLSSQARMDPNEVYSIKIALKYLAQCQQQ</sequence>
<dbReference type="OrthoDB" id="408964at2759"/>
<name>A0A8S1R8V0_9CILI</name>
<evidence type="ECO:0000313" key="10">
    <source>
        <dbReference type="EMBL" id="CAD8124258.1"/>
    </source>
</evidence>
<dbReference type="InterPro" id="IPR033699">
    <property type="entry name" value="POLO_box_Plk4_1"/>
</dbReference>
<dbReference type="GO" id="GO:0005524">
    <property type="term" value="F:ATP binding"/>
    <property type="evidence" value="ECO:0007669"/>
    <property type="project" value="UniProtKB-UniRule"/>
</dbReference>
<keyword evidence="11" id="KW-1185">Reference proteome</keyword>
<evidence type="ECO:0000256" key="4">
    <source>
        <dbReference type="ARBA" id="ARBA00022777"/>
    </source>
</evidence>
<evidence type="ECO:0000256" key="7">
    <source>
        <dbReference type="SAM" id="MobiDB-lite"/>
    </source>
</evidence>
<dbReference type="PANTHER" id="PTHR24345">
    <property type="entry name" value="SERINE/THREONINE-PROTEIN KINASE PLK"/>
    <property type="match status" value="1"/>
</dbReference>
<feature type="domain" description="Protein kinase" evidence="8">
    <location>
        <begin position="9"/>
        <end position="256"/>
    </location>
</feature>
<dbReference type="SMART" id="SM00220">
    <property type="entry name" value="S_TKc"/>
    <property type="match status" value="1"/>
</dbReference>
<evidence type="ECO:0000256" key="3">
    <source>
        <dbReference type="ARBA" id="ARBA00022741"/>
    </source>
</evidence>
<evidence type="ECO:0000259" key="8">
    <source>
        <dbReference type="PROSITE" id="PS50011"/>
    </source>
</evidence>
<keyword evidence="4" id="KW-0418">Kinase</keyword>
<dbReference type="FunFam" id="1.10.510.10:FF:001236">
    <property type="entry name" value="Uncharacterized protein"/>
    <property type="match status" value="1"/>
</dbReference>
<protein>
    <recommendedName>
        <fullName evidence="12">Protein kinase domain-containing protein</fullName>
    </recommendedName>
</protein>
<comment type="caution">
    <text evidence="10">The sequence shown here is derived from an EMBL/GenBank/DDBJ whole genome shotgun (WGS) entry which is preliminary data.</text>
</comment>
<dbReference type="GO" id="GO:0004674">
    <property type="term" value="F:protein serine/threonine kinase activity"/>
    <property type="evidence" value="ECO:0007669"/>
    <property type="project" value="UniProtKB-KW"/>
</dbReference>
<evidence type="ECO:0000256" key="6">
    <source>
        <dbReference type="PROSITE-ProRule" id="PRU10141"/>
    </source>
</evidence>
<dbReference type="EMBL" id="CAJJDN010000150">
    <property type="protein sequence ID" value="CAD8124258.1"/>
    <property type="molecule type" value="Genomic_DNA"/>
</dbReference>
<evidence type="ECO:0000256" key="5">
    <source>
        <dbReference type="ARBA" id="ARBA00022840"/>
    </source>
</evidence>
<dbReference type="PROSITE" id="PS00107">
    <property type="entry name" value="PROTEIN_KINASE_ATP"/>
    <property type="match status" value="1"/>
</dbReference>
<organism evidence="10 11">
    <name type="scientific">Paramecium sonneborni</name>
    <dbReference type="NCBI Taxonomy" id="65129"/>
    <lineage>
        <taxon>Eukaryota</taxon>
        <taxon>Sar</taxon>
        <taxon>Alveolata</taxon>
        <taxon>Ciliophora</taxon>
        <taxon>Intramacronucleata</taxon>
        <taxon>Oligohymenophorea</taxon>
        <taxon>Peniculida</taxon>
        <taxon>Parameciidae</taxon>
        <taxon>Paramecium</taxon>
    </lineage>
</organism>
<evidence type="ECO:0000259" key="9">
    <source>
        <dbReference type="PROSITE" id="PS51984"/>
    </source>
</evidence>
<accession>A0A8S1R8V0</accession>
<dbReference type="Proteomes" id="UP000692954">
    <property type="component" value="Unassembled WGS sequence"/>
</dbReference>
<proteinExistence type="predicted"/>
<evidence type="ECO:0008006" key="12">
    <source>
        <dbReference type="Google" id="ProtNLM"/>
    </source>
</evidence>
<evidence type="ECO:0000256" key="1">
    <source>
        <dbReference type="ARBA" id="ARBA00022527"/>
    </source>
</evidence>
<dbReference type="PROSITE" id="PS00108">
    <property type="entry name" value="PROTEIN_KINASE_ST"/>
    <property type="match status" value="1"/>
</dbReference>
<dbReference type="InterPro" id="IPR008271">
    <property type="entry name" value="Ser/Thr_kinase_AS"/>
</dbReference>
<dbReference type="AlphaFoldDB" id="A0A8S1R8V0"/>
<feature type="binding site" evidence="6">
    <location>
        <position position="38"/>
    </location>
    <ligand>
        <name>ATP</name>
        <dbReference type="ChEBI" id="CHEBI:30616"/>
    </ligand>
</feature>
<gene>
    <name evidence="10" type="ORF">PSON_ATCC_30995.1.T1500038</name>
</gene>
<dbReference type="PROSITE" id="PS51984">
    <property type="entry name" value="CPB1"/>
    <property type="match status" value="1"/>
</dbReference>
<reference evidence="10" key="1">
    <citation type="submission" date="2021-01" db="EMBL/GenBank/DDBJ databases">
        <authorList>
            <consortium name="Genoscope - CEA"/>
            <person name="William W."/>
        </authorList>
    </citation>
    <scope>NUCLEOTIDE SEQUENCE</scope>
</reference>
<dbReference type="InterPro" id="IPR000719">
    <property type="entry name" value="Prot_kinase_dom"/>
</dbReference>
<keyword evidence="5 6" id="KW-0067">ATP-binding</keyword>
<dbReference type="PANTHER" id="PTHR24345:SF0">
    <property type="entry name" value="CELL CYCLE SERINE_THREONINE-PROTEIN KINASE CDC5_MSD2"/>
    <property type="match status" value="1"/>
</dbReference>
<keyword evidence="1" id="KW-0723">Serine/threonine-protein kinase</keyword>
<feature type="domain" description="Cryptic POLO box 1 (CPB1)" evidence="9">
    <location>
        <begin position="388"/>
        <end position="479"/>
    </location>
</feature>
<keyword evidence="3 6" id="KW-0547">Nucleotide-binding</keyword>
<dbReference type="GO" id="GO:0005634">
    <property type="term" value="C:nucleus"/>
    <property type="evidence" value="ECO:0007669"/>
    <property type="project" value="TreeGrafter"/>
</dbReference>